<sequence>MKRIGIDVGGTNTDAVLIDGETVLSSIKFPTTADVMKGVVDAIRHVTASQPASASQVDAVMIGTTHFTNAVVERARLERVGAIRIAMPAGASLPPMVDWPDDLREAVDPLSFMVEGGHEYDGRPLVPLDRDAVRDAAMRIRDAGIQSVGITALFSPLTTECEVEAAEIVRSVMPDARITLSHTLGRIGLLERENVTLLNAALQGLGQRTVDAFAKALKESGVHAPFYLTQNDGTVVLAEVAAANPVYSFASGPTNSMRGAAFLTGLKEAMVIDVGGTTSDIGCLVGGFPREANNVVEVGGVRTLFRMPDLLPMALGGGTIIDAEKGTIGPRSVGYRITSEALVFGGSTLTTTDIAVAAGLVEIGDRDRVSHLDQTLVSTLLKRIEQMVEDSVDRMKTSADGVELIAVGGGSFLIPEKLNGVSEVLRVEHAGVANALGAAMAQVSGEVDQVFSEMSRDAAIAEAEKLARQRAIEAGAQPGTISLLDTEDIPIAYLPGDARRVRVRVVGDIAFNEKREVA</sequence>
<protein>
    <submittedName>
        <fullName evidence="3">Hydantoinase/oxoprolinase family protein</fullName>
    </submittedName>
</protein>
<dbReference type="Proteomes" id="UP001559025">
    <property type="component" value="Unassembled WGS sequence"/>
</dbReference>
<feature type="domain" description="Hydantoinase/oxoprolinase N-terminal" evidence="2">
    <location>
        <begin position="3"/>
        <end position="172"/>
    </location>
</feature>
<dbReference type="SUPFAM" id="SSF53067">
    <property type="entry name" value="Actin-like ATPase domain"/>
    <property type="match status" value="1"/>
</dbReference>
<dbReference type="InterPro" id="IPR045079">
    <property type="entry name" value="Oxoprolinase-like"/>
</dbReference>
<name>A0ABV3WSR3_9HYPH</name>
<reference evidence="3 4" key="1">
    <citation type="submission" date="2024-01" db="EMBL/GenBank/DDBJ databases">
        <title>New evidence supports the origin of RcGTA from prophage.</title>
        <authorList>
            <person name="Xu Y."/>
            <person name="Liu B."/>
            <person name="Chen F."/>
        </authorList>
    </citation>
    <scope>NUCLEOTIDE SEQUENCE [LARGE SCALE GENOMIC DNA]</scope>
    <source>
        <strain evidence="3 4">CBW1107-2</strain>
    </source>
</reference>
<keyword evidence="4" id="KW-1185">Reference proteome</keyword>
<dbReference type="InterPro" id="IPR002821">
    <property type="entry name" value="Hydantoinase_A"/>
</dbReference>
<dbReference type="PANTHER" id="PTHR11365">
    <property type="entry name" value="5-OXOPROLINASE RELATED"/>
    <property type="match status" value="1"/>
</dbReference>
<dbReference type="Pfam" id="PF01968">
    <property type="entry name" value="Hydantoinase_A"/>
    <property type="match status" value="1"/>
</dbReference>
<organism evidence="3 4">
    <name type="scientific">Neoaquamicrobium sediminum</name>
    <dbReference type="NCBI Taxonomy" id="1849104"/>
    <lineage>
        <taxon>Bacteria</taxon>
        <taxon>Pseudomonadati</taxon>
        <taxon>Pseudomonadota</taxon>
        <taxon>Alphaproteobacteria</taxon>
        <taxon>Hyphomicrobiales</taxon>
        <taxon>Phyllobacteriaceae</taxon>
        <taxon>Neoaquamicrobium</taxon>
    </lineage>
</organism>
<evidence type="ECO:0000259" key="1">
    <source>
        <dbReference type="Pfam" id="PF01968"/>
    </source>
</evidence>
<gene>
    <name evidence="3" type="ORF">V1479_07925</name>
</gene>
<dbReference type="Gene3D" id="3.30.420.40">
    <property type="match status" value="1"/>
</dbReference>
<proteinExistence type="predicted"/>
<accession>A0ABV3WSR3</accession>
<evidence type="ECO:0000259" key="2">
    <source>
        <dbReference type="Pfam" id="PF05378"/>
    </source>
</evidence>
<evidence type="ECO:0000313" key="3">
    <source>
        <dbReference type="EMBL" id="MEX4007228.1"/>
    </source>
</evidence>
<dbReference type="Pfam" id="PF05378">
    <property type="entry name" value="Hydant_A_N"/>
    <property type="match status" value="1"/>
</dbReference>
<dbReference type="EMBL" id="JAZHFV010000002">
    <property type="protein sequence ID" value="MEX4007228.1"/>
    <property type="molecule type" value="Genomic_DNA"/>
</dbReference>
<dbReference type="RefSeq" id="WP_173186585.1">
    <property type="nucleotide sequence ID" value="NZ_JABETK010000001.1"/>
</dbReference>
<dbReference type="InterPro" id="IPR043129">
    <property type="entry name" value="ATPase_NBD"/>
</dbReference>
<dbReference type="PANTHER" id="PTHR11365:SF10">
    <property type="entry name" value="HYDANTOINASE_OXOPROLINASE"/>
    <property type="match status" value="1"/>
</dbReference>
<comment type="caution">
    <text evidence="3">The sequence shown here is derived from an EMBL/GenBank/DDBJ whole genome shotgun (WGS) entry which is preliminary data.</text>
</comment>
<feature type="domain" description="Hydantoinase A/oxoprolinase" evidence="1">
    <location>
        <begin position="192"/>
        <end position="362"/>
    </location>
</feature>
<evidence type="ECO:0000313" key="4">
    <source>
        <dbReference type="Proteomes" id="UP001559025"/>
    </source>
</evidence>
<dbReference type="InterPro" id="IPR008040">
    <property type="entry name" value="Hydant_A_N"/>
</dbReference>